<evidence type="ECO:0000256" key="2">
    <source>
        <dbReference type="ARBA" id="ARBA00022737"/>
    </source>
</evidence>
<dbReference type="Pfam" id="PF10428">
    <property type="entry name" value="SOG2"/>
    <property type="match status" value="1"/>
</dbReference>
<dbReference type="SUPFAM" id="SSF52058">
    <property type="entry name" value="L domain-like"/>
    <property type="match status" value="1"/>
</dbReference>
<reference evidence="4" key="2">
    <citation type="submission" date="2020-01" db="EMBL/GenBank/DDBJ databases">
        <title>Population-level Yeast Reference Genomes.</title>
        <authorList>
            <person name="Yue J.-X."/>
        </authorList>
    </citation>
    <scope>NUCLEOTIDE SEQUENCE</scope>
    <source>
        <strain evidence="4">CBS432</strain>
    </source>
</reference>
<evidence type="ECO:0000313" key="4">
    <source>
        <dbReference type="RefSeq" id="XP_033769460.1"/>
    </source>
</evidence>
<feature type="compositionally biased region" description="Polar residues" evidence="3">
    <location>
        <begin position="525"/>
        <end position="538"/>
    </location>
</feature>
<feature type="region of interest" description="Disordered" evidence="3">
    <location>
        <begin position="456"/>
        <end position="481"/>
    </location>
</feature>
<accession>A0A8B8V0B8</accession>
<dbReference type="InterPro" id="IPR003591">
    <property type="entry name" value="Leu-rich_rpt_typical-subtyp"/>
</dbReference>
<dbReference type="AlphaFoldDB" id="A0A8B8V0B8"/>
<dbReference type="PANTHER" id="PTHR24366">
    <property type="entry name" value="IG(IMMUNOGLOBULIN) AND LRR(LEUCINE RICH REPEAT) DOMAINS"/>
    <property type="match status" value="1"/>
</dbReference>
<dbReference type="PROSITE" id="PS51450">
    <property type="entry name" value="LRR"/>
    <property type="match status" value="3"/>
</dbReference>
<organism evidence="4">
    <name type="scientific">Saccharomyces paradoxus</name>
    <name type="common">Yeast</name>
    <name type="synonym">Saccharomyces douglasii</name>
    <dbReference type="NCBI Taxonomy" id="27291"/>
    <lineage>
        <taxon>Eukaryota</taxon>
        <taxon>Fungi</taxon>
        <taxon>Dikarya</taxon>
        <taxon>Ascomycota</taxon>
        <taxon>Saccharomycotina</taxon>
        <taxon>Saccharomycetes</taxon>
        <taxon>Saccharomycetales</taxon>
        <taxon>Saccharomycetaceae</taxon>
        <taxon>Saccharomyces</taxon>
    </lineage>
</organism>
<dbReference type="RefSeq" id="XP_033769460.1">
    <property type="nucleotide sequence ID" value="XM_033913569.1"/>
</dbReference>
<reference evidence="4" key="3">
    <citation type="submission" date="2025-07" db="EMBL/GenBank/DDBJ databases">
        <authorList>
            <consortium name="NCBI Genome Project"/>
        </authorList>
    </citation>
    <scope>NUCLEOTIDE SEQUENCE</scope>
    <source>
        <strain evidence="4">CBS432</strain>
    </source>
</reference>
<feature type="region of interest" description="Disordered" evidence="3">
    <location>
        <begin position="1"/>
        <end position="23"/>
    </location>
</feature>
<dbReference type="VEuPathDB" id="FungiDB:SPAR_O04560"/>
<evidence type="ECO:0000256" key="1">
    <source>
        <dbReference type="ARBA" id="ARBA00022614"/>
    </source>
</evidence>
<protein>
    <submittedName>
        <fullName evidence="4">Sog2p</fullName>
    </submittedName>
</protein>
<dbReference type="InterPro" id="IPR019487">
    <property type="entry name" value="RAM_signalling_pathway_SOG2"/>
</dbReference>
<dbReference type="InterPro" id="IPR032675">
    <property type="entry name" value="LRR_dom_sf"/>
</dbReference>
<keyword evidence="1" id="KW-0433">Leucine-rich repeat</keyword>
<dbReference type="InterPro" id="IPR001611">
    <property type="entry name" value="Leu-rich_rpt"/>
</dbReference>
<sequence length="795" mass="88068">MVATSSKRTLDPKEDYLSAEKTSTSSSNTIISELASQEKSSSNATTLKLIALNIKTISDEDVGYIQNVERLSLRKNHLTSLPASFKRLSKLQYLDLHNNNFKEIPYVLTLCPQLEILDLSSNEIEAFPDEISSFWQDNIRVLSLKDNNVTSIRNLKSITKLNKLSILDLENNKLPKEELDQVQSYTPFHTGIPKEEYWAIAISRYLKDHPTPPGSEPKISRAAKRMGFINTNLSNGAMNDNNIISLAPSANTTINAPTAMVSSNPTSVTTFNGTGNVESEPSGVVSGTELYNHTKYNDYFKRLSILPEESMSNEHQKISHSELVVSCRKLLFSFTECQQAIRKIASFCKEKAVAVNVVSLLYSVRSHTDNLVEVLQQTENEDESHDQALIKLCLTIITNFKQIITLLRKNFEIFFKEDDLCFIRMFYMTLMCAYMEMYNAWSFIKEDDQVASSVNKAPKKQSFSRHDTSSSITNSGGPAVNTISTHCSGNIKLLPKTRSTRTPSASALLSNSNILTGDTPISNSTTVPLLSPNPNSAHTHGPILGHQNATSNGSSQMNMNEGKTTSDNLPRQQLLQHNKSLSDSKKESVVHETKPHPVMTSSIINVSNSTNISNVNITPPPMNASGAGNSTVNVVETNIDIQLYQTLSTVVKMVSVVYNQLTSEISKIAIASTMGKQILTDSLAPKIRDLTETCRQAMDLSKQLNERLNVLIPNDLNSEKYLTSLEKLKTWEIMNSFLKVIISILANTKIVMSDVPNLNELRPNLANLAKITKDVTVILDLSSYKAVSVSANSPE</sequence>
<feature type="region of interest" description="Disordered" evidence="3">
    <location>
        <begin position="525"/>
        <end position="569"/>
    </location>
</feature>
<feature type="compositionally biased region" description="Polar residues" evidence="3">
    <location>
        <begin position="547"/>
        <end position="569"/>
    </location>
</feature>
<dbReference type="OrthoDB" id="1394818at2759"/>
<dbReference type="Gene3D" id="3.80.10.10">
    <property type="entry name" value="Ribonuclease Inhibitor"/>
    <property type="match status" value="1"/>
</dbReference>
<gene>
    <name evidence="4" type="primary">SOG2</name>
    <name evidence="4" type="ORF">SPAR_O04560</name>
</gene>
<dbReference type="SMART" id="SM00369">
    <property type="entry name" value="LRR_TYP"/>
    <property type="match status" value="3"/>
</dbReference>
<dbReference type="PANTHER" id="PTHR24366:SF96">
    <property type="entry name" value="LEUCINE RICH REPEAT CONTAINING 53"/>
    <property type="match status" value="1"/>
</dbReference>
<keyword evidence="2" id="KW-0677">Repeat</keyword>
<dbReference type="GeneID" id="54633885"/>
<reference evidence="4" key="4">
    <citation type="submission" date="2025-08" db="UniProtKB">
        <authorList>
            <consortium name="RefSeq"/>
        </authorList>
    </citation>
    <scope>IDENTIFICATION</scope>
    <source>
        <strain evidence="4">CBS432</strain>
    </source>
</reference>
<name>A0A8B8V0B8_SACPA</name>
<evidence type="ECO:0000256" key="3">
    <source>
        <dbReference type="SAM" id="MobiDB-lite"/>
    </source>
</evidence>
<feature type="compositionally biased region" description="Polar residues" evidence="3">
    <location>
        <begin position="469"/>
        <end position="481"/>
    </location>
</feature>
<feature type="compositionally biased region" description="Basic and acidic residues" evidence="3">
    <location>
        <begin position="8"/>
        <end position="18"/>
    </location>
</feature>
<dbReference type="Pfam" id="PF13855">
    <property type="entry name" value="LRR_8"/>
    <property type="match status" value="1"/>
</dbReference>
<proteinExistence type="predicted"/>
<reference evidence="4" key="1">
    <citation type="journal article" date="2017" name="Nat. Genet.">
        <title>Contrasting evolutionary genome dynamics between domesticated and wild yeasts.</title>
        <authorList>
            <person name="Yue J.X."/>
            <person name="Li J."/>
            <person name="Aigrain L."/>
            <person name="Hallin J."/>
            <person name="Persson K."/>
            <person name="Oliver K."/>
            <person name="Bergstrom A."/>
            <person name="Coupland P."/>
            <person name="Warringer J."/>
            <person name="Lagomarsino M.C."/>
            <person name="Fischer G."/>
            <person name="Durbin R."/>
            <person name="Liti G."/>
        </authorList>
    </citation>
    <scope>NUCLEOTIDE SEQUENCE</scope>
    <source>
        <strain evidence="4">CBS432</strain>
    </source>
</reference>
<dbReference type="KEGG" id="spao:SPAR_O04560"/>